<feature type="non-terminal residue" evidence="1">
    <location>
        <position position="1"/>
    </location>
</feature>
<organism evidence="1 2">
    <name type="scientific">Friedmanniomyces endolithicus</name>
    <dbReference type="NCBI Taxonomy" id="329885"/>
    <lineage>
        <taxon>Eukaryota</taxon>
        <taxon>Fungi</taxon>
        <taxon>Dikarya</taxon>
        <taxon>Ascomycota</taxon>
        <taxon>Pezizomycotina</taxon>
        <taxon>Dothideomycetes</taxon>
        <taxon>Dothideomycetidae</taxon>
        <taxon>Mycosphaerellales</taxon>
        <taxon>Teratosphaeriaceae</taxon>
        <taxon>Friedmanniomyces</taxon>
    </lineage>
</organism>
<dbReference type="Proteomes" id="UP001175353">
    <property type="component" value="Unassembled WGS sequence"/>
</dbReference>
<dbReference type="Gene3D" id="3.40.50.720">
    <property type="entry name" value="NAD(P)-binding Rossmann-like Domain"/>
    <property type="match status" value="1"/>
</dbReference>
<evidence type="ECO:0000313" key="1">
    <source>
        <dbReference type="EMBL" id="KAK0952655.1"/>
    </source>
</evidence>
<keyword evidence="2" id="KW-1185">Reference proteome</keyword>
<gene>
    <name evidence="1" type="ORF">LTR91_024278</name>
</gene>
<comment type="caution">
    <text evidence="1">The sequence shown here is derived from an EMBL/GenBank/DDBJ whole genome shotgun (WGS) entry which is preliminary data.</text>
</comment>
<reference evidence="1" key="1">
    <citation type="submission" date="2023-06" db="EMBL/GenBank/DDBJ databases">
        <title>Black Yeasts Isolated from many extreme environments.</title>
        <authorList>
            <person name="Coleine C."/>
            <person name="Stajich J.E."/>
            <person name="Selbmann L."/>
        </authorList>
    </citation>
    <scope>NUCLEOTIDE SEQUENCE</scope>
    <source>
        <strain evidence="1">CCFEE 5200</strain>
    </source>
</reference>
<accession>A0AAN6H4L5</accession>
<evidence type="ECO:0000313" key="2">
    <source>
        <dbReference type="Proteomes" id="UP001175353"/>
    </source>
</evidence>
<proteinExistence type="predicted"/>
<dbReference type="AlphaFoldDB" id="A0AAN6H4L5"/>
<name>A0AAN6H4L5_9PEZI</name>
<dbReference type="EMBL" id="JAUJLE010000598">
    <property type="protein sequence ID" value="KAK0952655.1"/>
    <property type="molecule type" value="Genomic_DNA"/>
</dbReference>
<protein>
    <submittedName>
        <fullName evidence="1">Uncharacterized protein</fullName>
    </submittedName>
</protein>
<sequence length="95" mass="9865">TPEDYALFGDMAAFEQMSKSASQGAATTVWAALAPHFEDVGNRGRYLEDVGESGPVGGGGGVGDAGYAGWAYEEEGEERLWGVSCSAVGVEDERA</sequence>